<accession>A0AAD9K7C8</accession>
<dbReference type="Proteomes" id="UP001208570">
    <property type="component" value="Unassembled WGS sequence"/>
</dbReference>
<dbReference type="InterPro" id="IPR000276">
    <property type="entry name" value="GPCR_Rhodpsn"/>
</dbReference>
<comment type="caution">
    <text evidence="10">The sequence shown here is derived from an EMBL/GenBank/DDBJ whole genome shotgun (WGS) entry which is preliminary data.</text>
</comment>
<dbReference type="PRINTS" id="PR00237">
    <property type="entry name" value="GPCRRHODOPSN"/>
</dbReference>
<feature type="transmembrane region" description="Helical" evidence="8">
    <location>
        <begin position="60"/>
        <end position="78"/>
    </location>
</feature>
<evidence type="ECO:0000259" key="9">
    <source>
        <dbReference type="PROSITE" id="PS50262"/>
    </source>
</evidence>
<evidence type="ECO:0000256" key="6">
    <source>
        <dbReference type="ARBA" id="ARBA00023170"/>
    </source>
</evidence>
<keyword evidence="5 8" id="KW-0472">Membrane</keyword>
<reference evidence="10" key="1">
    <citation type="journal article" date="2023" name="Mol. Biol. Evol.">
        <title>Third-Generation Sequencing Reveals the Adaptive Role of the Epigenome in Three Deep-Sea Polychaetes.</title>
        <authorList>
            <person name="Perez M."/>
            <person name="Aroh O."/>
            <person name="Sun Y."/>
            <person name="Lan Y."/>
            <person name="Juniper S.K."/>
            <person name="Young C.R."/>
            <person name="Angers B."/>
            <person name="Qian P.Y."/>
        </authorList>
    </citation>
    <scope>NUCLEOTIDE SEQUENCE</scope>
    <source>
        <strain evidence="10">P08H-3</strain>
    </source>
</reference>
<dbReference type="PANTHER" id="PTHR24243">
    <property type="entry name" value="G-PROTEIN COUPLED RECEPTOR"/>
    <property type="match status" value="1"/>
</dbReference>
<evidence type="ECO:0000256" key="5">
    <source>
        <dbReference type="ARBA" id="ARBA00023136"/>
    </source>
</evidence>
<dbReference type="CDD" id="cd14978">
    <property type="entry name" value="7tmA_FMRFamide_R-like"/>
    <property type="match status" value="1"/>
</dbReference>
<sequence length="384" mass="43558">MLLSNDGNASLNVAIRSSDFTLENRFWIYSAPVILTFGICTNILTMVVQSRPRFRGTSTRVYLTMLAVGDLIVIVVGLSPEWLHQLHVISLWDVNIWICRVEMYLFYTSLDFAIWTLMLFSCDRLVAVCFPLKKKTHCTPRRAVIACGLAFMVANLNAYVFWSRGAEYTKVGTLVGNCRYLPRYRFFELSIRPIVVLCAAFIAPFVVIAISNVIIIVRLATARRMRKRCSSSHSGRVAPSARRRSSQTTAMCLSASVAFLVLVLPNIILFMGKRWWSPSASYYLVKAVASQLVYIHHSINFVLYSLSGERFRRELYHLCGRGRPHSVYRSWSSSSTSSKEVILNMYSVYDSASSPLVDAIQKMPRRKPTVERSVRIPETKDTSA</sequence>
<evidence type="ECO:0000313" key="10">
    <source>
        <dbReference type="EMBL" id="KAK2166231.1"/>
    </source>
</evidence>
<dbReference type="PANTHER" id="PTHR24243:SF230">
    <property type="entry name" value="G-PROTEIN COUPLED RECEPTORS FAMILY 1 PROFILE DOMAIN-CONTAINING PROTEIN"/>
    <property type="match status" value="1"/>
</dbReference>
<keyword evidence="2 8" id="KW-0812">Transmembrane</keyword>
<dbReference type="GO" id="GO:0005886">
    <property type="term" value="C:plasma membrane"/>
    <property type="evidence" value="ECO:0007669"/>
    <property type="project" value="TreeGrafter"/>
</dbReference>
<evidence type="ECO:0000256" key="7">
    <source>
        <dbReference type="ARBA" id="ARBA00023224"/>
    </source>
</evidence>
<keyword evidence="7" id="KW-0807">Transducer</keyword>
<evidence type="ECO:0000256" key="8">
    <source>
        <dbReference type="SAM" id="Phobius"/>
    </source>
</evidence>
<evidence type="ECO:0000313" key="11">
    <source>
        <dbReference type="Proteomes" id="UP001208570"/>
    </source>
</evidence>
<dbReference type="Pfam" id="PF00001">
    <property type="entry name" value="7tm_1"/>
    <property type="match status" value="1"/>
</dbReference>
<name>A0AAD9K7C8_9ANNE</name>
<comment type="subcellular location">
    <subcellularLocation>
        <location evidence="1">Membrane</location>
        <topology evidence="1">Multi-pass membrane protein</topology>
    </subcellularLocation>
</comment>
<feature type="transmembrane region" description="Helical" evidence="8">
    <location>
        <begin position="194"/>
        <end position="220"/>
    </location>
</feature>
<feature type="transmembrane region" description="Helical" evidence="8">
    <location>
        <begin position="250"/>
        <end position="271"/>
    </location>
</feature>
<gene>
    <name evidence="10" type="ORF">LSH36_40g02020</name>
</gene>
<organism evidence="10 11">
    <name type="scientific">Paralvinella palmiformis</name>
    <dbReference type="NCBI Taxonomy" id="53620"/>
    <lineage>
        <taxon>Eukaryota</taxon>
        <taxon>Metazoa</taxon>
        <taxon>Spiralia</taxon>
        <taxon>Lophotrochozoa</taxon>
        <taxon>Annelida</taxon>
        <taxon>Polychaeta</taxon>
        <taxon>Sedentaria</taxon>
        <taxon>Canalipalpata</taxon>
        <taxon>Terebellida</taxon>
        <taxon>Terebelliformia</taxon>
        <taxon>Alvinellidae</taxon>
        <taxon>Paralvinella</taxon>
    </lineage>
</organism>
<feature type="domain" description="G-protein coupled receptors family 1 profile" evidence="9">
    <location>
        <begin position="41"/>
        <end position="304"/>
    </location>
</feature>
<keyword evidence="6" id="KW-0675">Receptor</keyword>
<evidence type="ECO:0000256" key="4">
    <source>
        <dbReference type="ARBA" id="ARBA00023040"/>
    </source>
</evidence>
<keyword evidence="3 8" id="KW-1133">Transmembrane helix</keyword>
<dbReference type="Gene3D" id="1.20.1070.10">
    <property type="entry name" value="Rhodopsin 7-helix transmembrane proteins"/>
    <property type="match status" value="1"/>
</dbReference>
<evidence type="ECO:0000256" key="3">
    <source>
        <dbReference type="ARBA" id="ARBA00022989"/>
    </source>
</evidence>
<feature type="transmembrane region" description="Helical" evidence="8">
    <location>
        <begin position="144"/>
        <end position="162"/>
    </location>
</feature>
<evidence type="ECO:0000256" key="2">
    <source>
        <dbReference type="ARBA" id="ARBA00022692"/>
    </source>
</evidence>
<dbReference type="PROSITE" id="PS50262">
    <property type="entry name" value="G_PROTEIN_RECEP_F1_2"/>
    <property type="match status" value="1"/>
</dbReference>
<dbReference type="AlphaFoldDB" id="A0AAD9K7C8"/>
<proteinExistence type="predicted"/>
<dbReference type="GO" id="GO:0004930">
    <property type="term" value="F:G protein-coupled receptor activity"/>
    <property type="evidence" value="ECO:0007669"/>
    <property type="project" value="UniProtKB-KW"/>
</dbReference>
<evidence type="ECO:0000256" key="1">
    <source>
        <dbReference type="ARBA" id="ARBA00004141"/>
    </source>
</evidence>
<dbReference type="EMBL" id="JAODUP010000040">
    <property type="protein sequence ID" value="KAK2166231.1"/>
    <property type="molecule type" value="Genomic_DNA"/>
</dbReference>
<feature type="transmembrane region" description="Helical" evidence="8">
    <location>
        <begin position="26"/>
        <end position="48"/>
    </location>
</feature>
<dbReference type="InterPro" id="IPR017452">
    <property type="entry name" value="GPCR_Rhodpsn_7TM"/>
</dbReference>
<dbReference type="SUPFAM" id="SSF81321">
    <property type="entry name" value="Family A G protein-coupled receptor-like"/>
    <property type="match status" value="1"/>
</dbReference>
<keyword evidence="4" id="KW-0297">G-protein coupled receptor</keyword>
<protein>
    <recommendedName>
        <fullName evidence="9">G-protein coupled receptors family 1 profile domain-containing protein</fullName>
    </recommendedName>
</protein>
<feature type="transmembrane region" description="Helical" evidence="8">
    <location>
        <begin position="283"/>
        <end position="306"/>
    </location>
</feature>
<keyword evidence="11" id="KW-1185">Reference proteome</keyword>